<feature type="compositionally biased region" description="Polar residues" evidence="1">
    <location>
        <begin position="92"/>
        <end position="112"/>
    </location>
</feature>
<evidence type="ECO:0000256" key="2">
    <source>
        <dbReference type="SAM" id="Phobius"/>
    </source>
</evidence>
<comment type="caution">
    <text evidence="3">The sequence shown here is derived from an EMBL/GenBank/DDBJ whole genome shotgun (WGS) entry which is preliminary data.</text>
</comment>
<sequence length="112" mass="11914">MSLARVFNRNRGLHVLVAIGVGVASGNYLFGGPLRKYWTEEQQRQLQLQQQASAGEVPTSTEALRLRGLDPIQAALVSSERATPAGDAAQASRIQPATISTATSTEPGTPEK</sequence>
<evidence type="ECO:0000256" key="1">
    <source>
        <dbReference type="SAM" id="MobiDB-lite"/>
    </source>
</evidence>
<keyword evidence="2" id="KW-0812">Transmembrane</keyword>
<accession>A0AAW1PCR6</accession>
<proteinExistence type="predicted"/>
<dbReference type="AlphaFoldDB" id="A0AAW1PCR6"/>
<dbReference type="InterPro" id="IPR057394">
    <property type="entry name" value="PIGBOS1"/>
</dbReference>
<name>A0AAW1PCR6_9CHLO</name>
<protein>
    <submittedName>
        <fullName evidence="3">Uncharacterized protein</fullName>
    </submittedName>
</protein>
<keyword evidence="4" id="KW-1185">Reference proteome</keyword>
<feature type="region of interest" description="Disordered" evidence="1">
    <location>
        <begin position="79"/>
        <end position="112"/>
    </location>
</feature>
<evidence type="ECO:0000313" key="4">
    <source>
        <dbReference type="Proteomes" id="UP001489004"/>
    </source>
</evidence>
<dbReference type="EMBL" id="JALJOR010000012">
    <property type="protein sequence ID" value="KAK9807519.1"/>
    <property type="molecule type" value="Genomic_DNA"/>
</dbReference>
<evidence type="ECO:0000313" key="3">
    <source>
        <dbReference type="EMBL" id="KAK9807519.1"/>
    </source>
</evidence>
<gene>
    <name evidence="3" type="ORF">WJX72_001376</name>
</gene>
<keyword evidence="2" id="KW-1133">Transmembrane helix</keyword>
<keyword evidence="2" id="KW-0472">Membrane</keyword>
<reference evidence="3 4" key="1">
    <citation type="journal article" date="2024" name="Nat. Commun.">
        <title>Phylogenomics reveals the evolutionary origins of lichenization in chlorophyte algae.</title>
        <authorList>
            <person name="Puginier C."/>
            <person name="Libourel C."/>
            <person name="Otte J."/>
            <person name="Skaloud P."/>
            <person name="Haon M."/>
            <person name="Grisel S."/>
            <person name="Petersen M."/>
            <person name="Berrin J.G."/>
            <person name="Delaux P.M."/>
            <person name="Dal Grande F."/>
            <person name="Keller J."/>
        </authorList>
    </citation>
    <scope>NUCLEOTIDE SEQUENCE [LARGE SCALE GENOMIC DNA]</scope>
    <source>
        <strain evidence="3 4">SAG 2043</strain>
    </source>
</reference>
<organism evidence="3 4">
    <name type="scientific">[Myrmecia] bisecta</name>
    <dbReference type="NCBI Taxonomy" id="41462"/>
    <lineage>
        <taxon>Eukaryota</taxon>
        <taxon>Viridiplantae</taxon>
        <taxon>Chlorophyta</taxon>
        <taxon>core chlorophytes</taxon>
        <taxon>Trebouxiophyceae</taxon>
        <taxon>Trebouxiales</taxon>
        <taxon>Trebouxiaceae</taxon>
        <taxon>Myrmecia</taxon>
    </lineage>
</organism>
<feature type="transmembrane region" description="Helical" evidence="2">
    <location>
        <begin position="12"/>
        <end position="30"/>
    </location>
</feature>
<dbReference type="Pfam" id="PF23670">
    <property type="entry name" value="PIGBOS1"/>
    <property type="match status" value="1"/>
</dbReference>
<dbReference type="Proteomes" id="UP001489004">
    <property type="component" value="Unassembled WGS sequence"/>
</dbReference>